<gene>
    <name evidence="3" type="ORF">Asulf_01044</name>
</gene>
<dbReference type="STRING" id="387631.Asulf_01044"/>
<sequence length="247" mass="27145">MRIKYIASIALIALGSILALKGAIDGDQSLINAGIGGIFLGIVVLSFATSEYIKYDALEAVLTPYTELCKKLLKTLDLKNKAVYIPPYDNMPDGGVFIPLHEDFDIDLAKLDENVMFLTDVGREKEMGLLITPLGKELMKMYESYSEMDFSGAGVGVVEGAPVLKALGLARSITIEEDNERIKVYLEGVVLDTCSKDCEQIACPICSSILLAIAKSLQELIQVEKLEVKERYIEISARKIGGIDRWM</sequence>
<dbReference type="EMBL" id="CP005290">
    <property type="protein sequence ID" value="AGK61045.1"/>
    <property type="molecule type" value="Genomic_DNA"/>
</dbReference>
<evidence type="ECO:0000313" key="3">
    <source>
        <dbReference type="EMBL" id="AGK61045.1"/>
    </source>
</evidence>
<dbReference type="GeneID" id="15392685"/>
<organism evidence="3 4">
    <name type="scientific">Archaeoglobus sulfaticallidus PM70-1</name>
    <dbReference type="NCBI Taxonomy" id="387631"/>
    <lineage>
        <taxon>Archaea</taxon>
        <taxon>Methanobacteriati</taxon>
        <taxon>Methanobacteriota</taxon>
        <taxon>Archaeoglobi</taxon>
        <taxon>Archaeoglobales</taxon>
        <taxon>Archaeoglobaceae</taxon>
        <taxon>Archaeoglobus</taxon>
    </lineage>
</organism>
<accession>N0BLH8</accession>
<dbReference type="Pfam" id="PF25939">
    <property type="entry name" value="DUF7982"/>
    <property type="match status" value="1"/>
</dbReference>
<evidence type="ECO:0000256" key="1">
    <source>
        <dbReference type="SAM" id="Phobius"/>
    </source>
</evidence>
<feature type="transmembrane region" description="Helical" evidence="1">
    <location>
        <begin position="29"/>
        <end position="48"/>
    </location>
</feature>
<dbReference type="AlphaFoldDB" id="N0BLH8"/>
<evidence type="ECO:0000313" key="4">
    <source>
        <dbReference type="Proteomes" id="UP000013307"/>
    </source>
</evidence>
<dbReference type="Proteomes" id="UP000013307">
    <property type="component" value="Chromosome"/>
</dbReference>
<evidence type="ECO:0000259" key="2">
    <source>
        <dbReference type="Pfam" id="PF25939"/>
    </source>
</evidence>
<dbReference type="HOGENOM" id="CLU_097795_0_0_2"/>
<dbReference type="RefSeq" id="WP_015590643.1">
    <property type="nucleotide sequence ID" value="NC_021169.1"/>
</dbReference>
<name>N0BLH8_9EURY</name>
<proteinExistence type="predicted"/>
<dbReference type="InterPro" id="IPR058288">
    <property type="entry name" value="DUF7982"/>
</dbReference>
<keyword evidence="1" id="KW-0472">Membrane</keyword>
<dbReference type="OrthoDB" id="66108at2157"/>
<keyword evidence="1" id="KW-0812">Transmembrane</keyword>
<dbReference type="eggNOG" id="arCOG03442">
    <property type="taxonomic scope" value="Archaea"/>
</dbReference>
<dbReference type="KEGG" id="ast:Asulf_01044"/>
<protein>
    <recommendedName>
        <fullName evidence="2">DUF7982 domain-containing protein</fullName>
    </recommendedName>
</protein>
<reference evidence="3 4" key="1">
    <citation type="journal article" date="2013" name="Genome Announc.">
        <title>Complete Genome Sequence of the Thermophilic and Facultatively Chemolithoautotrophic Sulfate Reducer Archaeoglobus sulfaticallidus Strain PM70-1T.</title>
        <authorList>
            <person name="Stokke R."/>
            <person name="Hocking W.P."/>
            <person name="Steinsbu B.O."/>
            <person name="Steen I.H."/>
        </authorList>
    </citation>
    <scope>NUCLEOTIDE SEQUENCE [LARGE SCALE GENOMIC DNA]</scope>
    <source>
        <strain evidence="3">PM70-1</strain>
    </source>
</reference>
<keyword evidence="4" id="KW-1185">Reference proteome</keyword>
<keyword evidence="1" id="KW-1133">Transmembrane helix</keyword>
<feature type="domain" description="DUF7982" evidence="2">
    <location>
        <begin position="9"/>
        <end position="228"/>
    </location>
</feature>